<sequence length="294" mass="32173">MAEVITDERLAEVLRPFVRACDPVLRALRESDPFRLRGKFGPQPTGDDLRAGADGASGRATGELESVVDHRTDAASGSRRKNTAGLLRRLDGMRLPGSSAWDAMTVSQRCDWWSLRVGRFLAAIVGLPRFGGVITSKLPLRNALGTVAQGLVLVAVAGEHGLHDRTEQVRMIAHVMLGRDMSREVAAGGGSERQWTEQRLVDERRAVELTGELTDGRRSRPRALARAVWRMARALWEVHAALDARPQGRLHHEVLGSLPVVGVVGGYLGERAALRSIARKASKWINKHGRLSTD</sequence>
<feature type="region of interest" description="Disordered" evidence="1">
    <location>
        <begin position="36"/>
        <end position="60"/>
    </location>
</feature>
<dbReference type="EMBL" id="FOMZ01000001">
    <property type="protein sequence ID" value="SFD58435.1"/>
    <property type="molecule type" value="Genomic_DNA"/>
</dbReference>
<keyword evidence="3" id="KW-1185">Reference proteome</keyword>
<proteinExistence type="predicted"/>
<evidence type="ECO:0000313" key="3">
    <source>
        <dbReference type="Proteomes" id="UP000198716"/>
    </source>
</evidence>
<evidence type="ECO:0000256" key="1">
    <source>
        <dbReference type="SAM" id="MobiDB-lite"/>
    </source>
</evidence>
<protein>
    <submittedName>
        <fullName evidence="2">Uncharacterized protein</fullName>
    </submittedName>
</protein>
<evidence type="ECO:0000313" key="2">
    <source>
        <dbReference type="EMBL" id="SFD58435.1"/>
    </source>
</evidence>
<accession>A0A1I1TIT6</accession>
<organism evidence="2 3">
    <name type="scientific">Actinopolyspora alba</name>
    <dbReference type="NCBI Taxonomy" id="673379"/>
    <lineage>
        <taxon>Bacteria</taxon>
        <taxon>Bacillati</taxon>
        <taxon>Actinomycetota</taxon>
        <taxon>Actinomycetes</taxon>
        <taxon>Actinopolysporales</taxon>
        <taxon>Actinopolysporaceae</taxon>
        <taxon>Actinopolyspora</taxon>
        <taxon>Actinopolyspora alba group</taxon>
    </lineage>
</organism>
<dbReference type="Proteomes" id="UP000198716">
    <property type="component" value="Unassembled WGS sequence"/>
</dbReference>
<reference evidence="3" key="1">
    <citation type="submission" date="2016-10" db="EMBL/GenBank/DDBJ databases">
        <authorList>
            <person name="Varghese N."/>
            <person name="Submissions S."/>
        </authorList>
    </citation>
    <scope>NUCLEOTIDE SEQUENCE [LARGE SCALE GENOMIC DNA]</scope>
    <source>
        <strain evidence="3">DSM 45004</strain>
    </source>
</reference>
<dbReference type="AlphaFoldDB" id="A0A1I1TIT6"/>
<name>A0A1I1TIT6_9ACTN</name>
<gene>
    <name evidence="2" type="ORF">SAMN04487819_101128</name>
</gene>
<dbReference type="RefSeq" id="WP_092922178.1">
    <property type="nucleotide sequence ID" value="NZ_FOMZ01000001.1"/>
</dbReference>